<reference evidence="4" key="1">
    <citation type="submission" date="2016-05" db="EMBL/GenBank/DDBJ databases">
        <title>Comparative genomics of biotechnologically important yeasts.</title>
        <authorList>
            <consortium name="DOE Joint Genome Institute"/>
            <person name="Riley R."/>
            <person name="Haridas S."/>
            <person name="Wolfe K.H."/>
            <person name="Lopes M.R."/>
            <person name="Hittinger C.T."/>
            <person name="Goker M."/>
            <person name="Salamov A."/>
            <person name="Wisecaver J."/>
            <person name="Long T.M."/>
            <person name="Aerts A.L."/>
            <person name="Barry K."/>
            <person name="Choi C."/>
            <person name="Clum A."/>
            <person name="Coughlan A.Y."/>
            <person name="Deshpande S."/>
            <person name="Douglass A.P."/>
            <person name="Hanson S.J."/>
            <person name="Klenk H.-P."/>
            <person name="Labutti K."/>
            <person name="Lapidus A."/>
            <person name="Lindquist E."/>
            <person name="Lipzen A."/>
            <person name="Meier-Kolthoff J.P."/>
            <person name="Ohm R.A."/>
            <person name="Otillar R.P."/>
            <person name="Pangilinan J."/>
            <person name="Peng Y."/>
            <person name="Rokas A."/>
            <person name="Rosa C.A."/>
            <person name="Scheuner C."/>
            <person name="Sibirny A.A."/>
            <person name="Slot J.C."/>
            <person name="Stielow J.B."/>
            <person name="Sun H."/>
            <person name="Kurtzman C.P."/>
            <person name="Blackwell M."/>
            <person name="Grigoriev I.V."/>
            <person name="Jeffries T.W."/>
        </authorList>
    </citation>
    <scope>NUCLEOTIDE SEQUENCE [LARGE SCALE GENOMIC DNA]</scope>
    <source>
        <strain evidence="4">NRRL Y-2460</strain>
    </source>
</reference>
<feature type="compositionally biased region" description="Polar residues" evidence="1">
    <location>
        <begin position="433"/>
        <end position="445"/>
    </location>
</feature>
<proteinExistence type="predicted"/>
<keyword evidence="2" id="KW-1133">Transmembrane helix</keyword>
<feature type="transmembrane region" description="Helical" evidence="2">
    <location>
        <begin position="93"/>
        <end position="115"/>
    </location>
</feature>
<feature type="transmembrane region" description="Helical" evidence="2">
    <location>
        <begin position="25"/>
        <end position="46"/>
    </location>
</feature>
<feature type="compositionally biased region" description="Polar residues" evidence="1">
    <location>
        <begin position="756"/>
        <end position="776"/>
    </location>
</feature>
<sequence>MEPPKLYYNESWQQRMVIFEGVLELVIILIVIAISLADALCALFVATKSGSTASLLLLIIGEFLTTVIAATSLITVIIDSISKNAKSNIKKFFVLNFLLMLISTFLSIASGIVWFDNIIYNGIEQSTTKRLRIGVMSLFIISTFLKGPMLSFLFSSCIQTSVPNSASNSATTSPTASVRIFTPPSIAEDHRFAINNKDSLQTLVTDPNEFNYRSSKDVESNGMSYTNNNNDNGNHFDLSVSKVQSSSMKTQKMNNSGFNEIKNNNNNNENHFNLPLSKSAFYEIANSDNDNKDIITSWENNYKRSSRLYENNHIISTTDLNYLITSSSSIRLNVKKRNEKTIAHEKDFLSKISDSLLPPLLQQGESQIVNSKREFEKNQYLPQFALTQDHPVHVHGNSNDNNDYLPHSVIHEEEEEEDENGEIQKRVVERGNESSPELNSPQEYSPSRDVNVLDQLGDIPRSRQSSKLAEEAPISGKTQLNHISLQSWENNKDKWSREIEREEIGMGIYIQNSSQVQSVESEGKLNLDFNSSKCLDRSSSAPSLHSYRNGNKTPIRDLDCTESDYTFDNFTFNPGNHQEEEKREEEGEEEEEEEFNQLSMAPMESMKNAELFKYPQQLKELSPSKKSKLKLLSSTSTSLPSRRRSSSSSPLKRFNKRFFNSSKDFDNEDEEEVKKREAGARFSYISQQHHEMGDFISNNAHQHNYSTSAISLGKKSSPIKEFFHNHTKSTSIVNKPSFDTFHGLTPSSIGGKRVDSGTTKSTPDSEFSKNSGSTDSPCPYGAFGEYDKEKWRVIRLTQRLEQEHNGSLYDVESNSDIYKSRFDEEICL</sequence>
<gene>
    <name evidence="3" type="ORF">PACTADRAFT_31484</name>
</gene>
<feature type="compositionally biased region" description="Polar residues" evidence="1">
    <location>
        <begin position="563"/>
        <end position="576"/>
    </location>
</feature>
<evidence type="ECO:0000256" key="1">
    <source>
        <dbReference type="SAM" id="MobiDB-lite"/>
    </source>
</evidence>
<feature type="region of interest" description="Disordered" evidence="1">
    <location>
        <begin position="744"/>
        <end position="779"/>
    </location>
</feature>
<feature type="transmembrane region" description="Helical" evidence="2">
    <location>
        <begin position="53"/>
        <end position="78"/>
    </location>
</feature>
<keyword evidence="4" id="KW-1185">Reference proteome</keyword>
<evidence type="ECO:0000313" key="3">
    <source>
        <dbReference type="EMBL" id="ODV98072.1"/>
    </source>
</evidence>
<name>A0A1E4U260_PACTA</name>
<accession>A0A1E4U260</accession>
<evidence type="ECO:0000256" key="2">
    <source>
        <dbReference type="SAM" id="Phobius"/>
    </source>
</evidence>
<dbReference type="EMBL" id="KV454011">
    <property type="protein sequence ID" value="ODV98072.1"/>
    <property type="molecule type" value="Genomic_DNA"/>
</dbReference>
<feature type="compositionally biased region" description="Polar residues" evidence="1">
    <location>
        <begin position="535"/>
        <end position="552"/>
    </location>
</feature>
<dbReference type="AlphaFoldDB" id="A0A1E4U260"/>
<feature type="region of interest" description="Disordered" evidence="1">
    <location>
        <begin position="623"/>
        <end position="652"/>
    </location>
</feature>
<feature type="transmembrane region" description="Helical" evidence="2">
    <location>
        <begin position="135"/>
        <end position="154"/>
    </location>
</feature>
<protein>
    <submittedName>
        <fullName evidence="3">Uncharacterized protein</fullName>
    </submittedName>
</protein>
<organism evidence="3 4">
    <name type="scientific">Pachysolen tannophilus NRRL Y-2460</name>
    <dbReference type="NCBI Taxonomy" id="669874"/>
    <lineage>
        <taxon>Eukaryota</taxon>
        <taxon>Fungi</taxon>
        <taxon>Dikarya</taxon>
        <taxon>Ascomycota</taxon>
        <taxon>Saccharomycotina</taxon>
        <taxon>Pichiomycetes</taxon>
        <taxon>Pachysolenaceae</taxon>
        <taxon>Pachysolen</taxon>
    </lineage>
</organism>
<keyword evidence="2" id="KW-0812">Transmembrane</keyword>
<feature type="compositionally biased region" description="Acidic residues" evidence="1">
    <location>
        <begin position="586"/>
        <end position="595"/>
    </location>
</feature>
<dbReference type="Proteomes" id="UP000094236">
    <property type="component" value="Unassembled WGS sequence"/>
</dbReference>
<feature type="compositionally biased region" description="Low complexity" evidence="1">
    <location>
        <begin position="630"/>
        <end position="652"/>
    </location>
</feature>
<feature type="region of interest" description="Disordered" evidence="1">
    <location>
        <begin position="535"/>
        <end position="595"/>
    </location>
</feature>
<keyword evidence="2" id="KW-0472">Membrane</keyword>
<evidence type="ECO:0000313" key="4">
    <source>
        <dbReference type="Proteomes" id="UP000094236"/>
    </source>
</evidence>
<feature type="region of interest" description="Disordered" evidence="1">
    <location>
        <begin position="429"/>
        <end position="448"/>
    </location>
</feature>